<evidence type="ECO:0000313" key="2">
    <source>
        <dbReference type="Proteomes" id="UP000223968"/>
    </source>
</evidence>
<sequence>MRTCLALAWKTLPPCSKPFQQYCPISSFVPSFNLAYPKDTSQKSLLYYRETAPIVAETLLQMVDDCKFTSPNSLPHIHAANLPNLLKSQKDGKWIDLFDTAKPLWPPLESRHNSEQCKDVGPVLKRLLDTFRT</sequence>
<reference evidence="1 2" key="1">
    <citation type="submission" date="2017-10" db="EMBL/GenBank/DDBJ databases">
        <title>Comparative genomics in systemic dimorphic fungi from Ajellomycetaceae.</title>
        <authorList>
            <person name="Munoz J.F."/>
            <person name="Mcewen J.G."/>
            <person name="Clay O.K."/>
            <person name="Cuomo C.A."/>
        </authorList>
    </citation>
    <scope>NUCLEOTIDE SEQUENCE [LARGE SCALE GENOMIC DNA]</scope>
    <source>
        <strain evidence="1 2">UAMH5409</strain>
    </source>
</reference>
<dbReference type="Proteomes" id="UP000223968">
    <property type="component" value="Unassembled WGS sequence"/>
</dbReference>
<protein>
    <submittedName>
        <fullName evidence="1">Uncharacterized protein</fullName>
    </submittedName>
</protein>
<evidence type="ECO:0000313" key="1">
    <source>
        <dbReference type="EMBL" id="PGG98285.1"/>
    </source>
</evidence>
<accession>A0A2B7WNF2</accession>
<organism evidence="1 2">
    <name type="scientific">Helicocarpus griseus UAMH5409</name>
    <dbReference type="NCBI Taxonomy" id="1447875"/>
    <lineage>
        <taxon>Eukaryota</taxon>
        <taxon>Fungi</taxon>
        <taxon>Dikarya</taxon>
        <taxon>Ascomycota</taxon>
        <taxon>Pezizomycotina</taxon>
        <taxon>Eurotiomycetes</taxon>
        <taxon>Eurotiomycetidae</taxon>
        <taxon>Onygenales</taxon>
        <taxon>Ajellomycetaceae</taxon>
        <taxon>Helicocarpus</taxon>
    </lineage>
</organism>
<dbReference type="AlphaFoldDB" id="A0A2B7WNF2"/>
<comment type="caution">
    <text evidence="1">The sequence shown here is derived from an EMBL/GenBank/DDBJ whole genome shotgun (WGS) entry which is preliminary data.</text>
</comment>
<gene>
    <name evidence="1" type="ORF">AJ79_08922</name>
</gene>
<name>A0A2B7WNF2_9EURO</name>
<dbReference type="EMBL" id="PDNB01000228">
    <property type="protein sequence ID" value="PGG98285.1"/>
    <property type="molecule type" value="Genomic_DNA"/>
</dbReference>
<keyword evidence="2" id="KW-1185">Reference proteome</keyword>
<proteinExistence type="predicted"/>